<feature type="active site" evidence="10">
    <location>
        <position position="92"/>
    </location>
</feature>
<evidence type="ECO:0000256" key="7">
    <source>
        <dbReference type="ARBA" id="ARBA00023085"/>
    </source>
</evidence>
<keyword evidence="6 11" id="KW-0378">Hydrolase</keyword>
<dbReference type="Pfam" id="PF01095">
    <property type="entry name" value="Pectinesterase"/>
    <property type="match status" value="1"/>
</dbReference>
<evidence type="ECO:0000313" key="13">
    <source>
        <dbReference type="EMBL" id="KZV55218.1"/>
    </source>
</evidence>
<evidence type="ECO:0000256" key="1">
    <source>
        <dbReference type="ARBA" id="ARBA00004191"/>
    </source>
</evidence>
<evidence type="ECO:0000256" key="5">
    <source>
        <dbReference type="ARBA" id="ARBA00022525"/>
    </source>
</evidence>
<keyword evidence="4" id="KW-0134">Cell wall</keyword>
<dbReference type="PROSITE" id="PS00503">
    <property type="entry name" value="PECTINESTERASE_2"/>
    <property type="match status" value="1"/>
</dbReference>
<keyword evidence="7 11" id="KW-0063">Aspartyl esterase</keyword>
<dbReference type="FunFam" id="2.160.20.10:FF:000029">
    <property type="entry name" value="Pectinesterase 4"/>
    <property type="match status" value="1"/>
</dbReference>
<dbReference type="InterPro" id="IPR011050">
    <property type="entry name" value="Pectin_lyase_fold/virulence"/>
</dbReference>
<organism evidence="13 14">
    <name type="scientific">Dorcoceras hygrometricum</name>
    <dbReference type="NCBI Taxonomy" id="472368"/>
    <lineage>
        <taxon>Eukaryota</taxon>
        <taxon>Viridiplantae</taxon>
        <taxon>Streptophyta</taxon>
        <taxon>Embryophyta</taxon>
        <taxon>Tracheophyta</taxon>
        <taxon>Spermatophyta</taxon>
        <taxon>Magnoliopsida</taxon>
        <taxon>eudicotyledons</taxon>
        <taxon>Gunneridae</taxon>
        <taxon>Pentapetalae</taxon>
        <taxon>asterids</taxon>
        <taxon>lamiids</taxon>
        <taxon>Lamiales</taxon>
        <taxon>Gesneriaceae</taxon>
        <taxon>Didymocarpoideae</taxon>
        <taxon>Trichosporeae</taxon>
        <taxon>Loxocarpinae</taxon>
        <taxon>Dorcoceras</taxon>
    </lineage>
</organism>
<dbReference type="InterPro" id="IPR000070">
    <property type="entry name" value="Pectinesterase_cat"/>
</dbReference>
<dbReference type="GO" id="GO:0030599">
    <property type="term" value="F:pectinesterase activity"/>
    <property type="evidence" value="ECO:0007669"/>
    <property type="project" value="UniProtKB-UniRule"/>
</dbReference>
<dbReference type="SUPFAM" id="SSF51126">
    <property type="entry name" value="Pectin lyase-like"/>
    <property type="match status" value="1"/>
</dbReference>
<evidence type="ECO:0000256" key="4">
    <source>
        <dbReference type="ARBA" id="ARBA00022512"/>
    </source>
</evidence>
<reference evidence="13 14" key="1">
    <citation type="journal article" date="2015" name="Proc. Natl. Acad. Sci. U.S.A.">
        <title>The resurrection genome of Boea hygrometrica: A blueprint for survival of dehydration.</title>
        <authorList>
            <person name="Xiao L."/>
            <person name="Yang G."/>
            <person name="Zhang L."/>
            <person name="Yang X."/>
            <person name="Zhao S."/>
            <person name="Ji Z."/>
            <person name="Zhou Q."/>
            <person name="Hu M."/>
            <person name="Wang Y."/>
            <person name="Chen M."/>
            <person name="Xu Y."/>
            <person name="Jin H."/>
            <person name="Xiao X."/>
            <person name="Hu G."/>
            <person name="Bao F."/>
            <person name="Hu Y."/>
            <person name="Wan P."/>
            <person name="Li L."/>
            <person name="Deng X."/>
            <person name="Kuang T."/>
            <person name="Xiang C."/>
            <person name="Zhu J.K."/>
            <person name="Oliver M.J."/>
            <person name="He Y."/>
        </authorList>
    </citation>
    <scope>NUCLEOTIDE SEQUENCE [LARGE SCALE GENOMIC DNA]</scope>
    <source>
        <strain evidence="14">cv. XS01</strain>
    </source>
</reference>
<dbReference type="OrthoDB" id="2019149at2759"/>
<comment type="subcellular location">
    <subcellularLocation>
        <location evidence="1">Secreted</location>
        <location evidence="1">Cell wall</location>
    </subcellularLocation>
</comment>
<comment type="pathway">
    <text evidence="2 11">Glycan metabolism; pectin degradation; 2-dehydro-3-deoxy-D-gluconate from pectin: step 1/5.</text>
</comment>
<evidence type="ECO:0000256" key="2">
    <source>
        <dbReference type="ARBA" id="ARBA00005184"/>
    </source>
</evidence>
<evidence type="ECO:0000259" key="12">
    <source>
        <dbReference type="Pfam" id="PF01095"/>
    </source>
</evidence>
<dbReference type="GO" id="GO:0045490">
    <property type="term" value="P:pectin catabolic process"/>
    <property type="evidence" value="ECO:0007669"/>
    <property type="project" value="UniProtKB-UniRule"/>
</dbReference>
<gene>
    <name evidence="13" type="ORF">F511_12805</name>
</gene>
<evidence type="ECO:0000256" key="6">
    <source>
        <dbReference type="ARBA" id="ARBA00022801"/>
    </source>
</evidence>
<dbReference type="EMBL" id="KQ988996">
    <property type="protein sequence ID" value="KZV55218.1"/>
    <property type="molecule type" value="Genomic_DNA"/>
</dbReference>
<dbReference type="EC" id="3.1.1.11" evidence="3 11"/>
<keyword evidence="14" id="KW-1185">Reference proteome</keyword>
<dbReference type="Gene3D" id="2.160.20.10">
    <property type="entry name" value="Single-stranded right-handed beta-helix, Pectin lyase-like"/>
    <property type="match status" value="1"/>
</dbReference>
<evidence type="ECO:0000256" key="9">
    <source>
        <dbReference type="ARBA" id="ARBA00047928"/>
    </source>
</evidence>
<feature type="domain" description="Pectinesterase catalytic" evidence="12">
    <location>
        <begin position="2"/>
        <end position="236"/>
    </location>
</feature>
<evidence type="ECO:0000313" key="14">
    <source>
        <dbReference type="Proteomes" id="UP000250235"/>
    </source>
</evidence>
<keyword evidence="5" id="KW-0964">Secreted</keyword>
<evidence type="ECO:0000256" key="3">
    <source>
        <dbReference type="ARBA" id="ARBA00013229"/>
    </source>
</evidence>
<evidence type="ECO:0000256" key="11">
    <source>
        <dbReference type="RuleBase" id="RU000589"/>
    </source>
</evidence>
<evidence type="ECO:0000256" key="8">
    <source>
        <dbReference type="ARBA" id="ARBA00023316"/>
    </source>
</evidence>
<proteinExistence type="predicted"/>
<comment type="catalytic activity">
    <reaction evidence="9 11">
        <text>[(1-&gt;4)-alpha-D-galacturonosyl methyl ester](n) + n H2O = [(1-&gt;4)-alpha-D-galacturonosyl](n) + n methanol + n H(+)</text>
        <dbReference type="Rhea" id="RHEA:22380"/>
        <dbReference type="Rhea" id="RHEA-COMP:14570"/>
        <dbReference type="Rhea" id="RHEA-COMP:14573"/>
        <dbReference type="ChEBI" id="CHEBI:15377"/>
        <dbReference type="ChEBI" id="CHEBI:15378"/>
        <dbReference type="ChEBI" id="CHEBI:17790"/>
        <dbReference type="ChEBI" id="CHEBI:140522"/>
        <dbReference type="ChEBI" id="CHEBI:140523"/>
        <dbReference type="EC" id="3.1.1.11"/>
    </reaction>
</comment>
<dbReference type="InterPro" id="IPR012334">
    <property type="entry name" value="Pectin_lyas_fold"/>
</dbReference>
<protein>
    <recommendedName>
        <fullName evidence="3 11">Pectinesterase</fullName>
        <ecNumber evidence="3 11">3.1.1.11</ecNumber>
    </recommendedName>
</protein>
<name>A0A2Z7DCY7_9LAMI</name>
<evidence type="ECO:0000256" key="10">
    <source>
        <dbReference type="PROSITE-ProRule" id="PRU10040"/>
    </source>
</evidence>
<dbReference type="InterPro" id="IPR033131">
    <property type="entry name" value="Pectinesterase_Asp_AS"/>
</dbReference>
<keyword evidence="8" id="KW-0961">Cell wall biogenesis/degradation</keyword>
<dbReference type="AlphaFoldDB" id="A0A2Z7DCY7"/>
<dbReference type="UniPathway" id="UPA00545">
    <property type="reaction ID" value="UER00823"/>
</dbReference>
<accession>A0A2Z7DCY7</accession>
<dbReference type="PANTHER" id="PTHR31707">
    <property type="entry name" value="PECTINESTERASE"/>
    <property type="match status" value="1"/>
</dbReference>
<sequence>MNNTKITGNKGAKMGLQTMDTATVRILADGFLARDLTFENTAGPEMEQAVALSNIGDHTAFYRCRFLGYQDTLNPHTGTQFYRDCEIYGTVDFIFGKAKVVFQNCHIYARKPLPGQSNTITAQGRETPFADSGTVMQNCSFSGTPDLLQDLNVKTFLGRPWKNHSTTVIMQSSLDKLIDPRGWLEWEGVSLDKVYNAEYNNRGPGAITNQRVKWSRVITSRAEAEKFTVRNFIDGENWIGYTGIPYYADLL</sequence>
<dbReference type="GO" id="GO:0042545">
    <property type="term" value="P:cell wall modification"/>
    <property type="evidence" value="ECO:0007669"/>
    <property type="project" value="UniProtKB-UniRule"/>
</dbReference>
<dbReference type="Proteomes" id="UP000250235">
    <property type="component" value="Unassembled WGS sequence"/>
</dbReference>